<evidence type="ECO:0000256" key="2">
    <source>
        <dbReference type="ARBA" id="ARBA00004496"/>
    </source>
</evidence>
<dbReference type="GO" id="GO:0003729">
    <property type="term" value="F:mRNA binding"/>
    <property type="evidence" value="ECO:0007669"/>
    <property type="project" value="InterPro"/>
</dbReference>
<evidence type="ECO:0000256" key="7">
    <source>
        <dbReference type="ARBA" id="ARBA00022816"/>
    </source>
</evidence>
<keyword evidence="16" id="KW-1185">Reference proteome</keyword>
<sequence>MGEPDKRRHSKPSAASAPADSDESPKAAKRDGKPATERHISTMHDPETSLDPADGNRGRKRRLQDPLPLEEAPRRDGRNSFNFNQQNQQQQTSNMVNESDSTVPAAPINPTYVPRSGYYFQHDDRTGPIPGRSNKRRDYERDGRKGPPTRPRYDDSRSRHDDRARDDYNGRKSDRHIEPSQASLRPKTSDDAWTHDKFLENQADDMERKRQPVERSKTSGKREFRETPPLRAENKDDAKDADGEKRSERRYAETVDKRSERGHLDMQRERDRYRERGPDFDRGRWMDSDPSRNRFNARRSFNRYNGDGDRIGGRYDPSRRNPGGPVVAADRWNHDKFEELNRSPMLKQEEDSIAQIEALLAT</sequence>
<keyword evidence="6" id="KW-0507">mRNA processing</keyword>
<keyword evidence="11" id="KW-0508">mRNA splicing</keyword>
<evidence type="ECO:0000313" key="15">
    <source>
        <dbReference type="EMBL" id="KAH7431309.1"/>
    </source>
</evidence>
<keyword evidence="9" id="KW-0694">RNA-binding</keyword>
<keyword evidence="10" id="KW-0866">Nonsense-mediated mRNA decay</keyword>
<dbReference type="InterPro" id="IPR018545">
    <property type="entry name" value="Btz_dom"/>
</dbReference>
<evidence type="ECO:0000256" key="10">
    <source>
        <dbReference type="ARBA" id="ARBA00023161"/>
    </source>
</evidence>
<dbReference type="OMA" id="KEDHHAR"/>
<dbReference type="GO" id="GO:0051028">
    <property type="term" value="P:mRNA transport"/>
    <property type="evidence" value="ECO:0007669"/>
    <property type="project" value="UniProtKB-KW"/>
</dbReference>
<keyword evidence="5" id="KW-0963">Cytoplasm</keyword>
<feature type="compositionally biased region" description="Basic and acidic residues" evidence="13">
    <location>
        <begin position="136"/>
        <end position="178"/>
    </location>
</feature>
<dbReference type="GO" id="GO:0006417">
    <property type="term" value="P:regulation of translation"/>
    <property type="evidence" value="ECO:0007669"/>
    <property type="project" value="UniProtKB-KW"/>
</dbReference>
<dbReference type="EMBL" id="CM035413">
    <property type="protein sequence ID" value="KAH7431309.1"/>
    <property type="molecule type" value="Genomic_DNA"/>
</dbReference>
<feature type="compositionally biased region" description="Basic and acidic residues" evidence="13">
    <location>
        <begin position="187"/>
        <end position="292"/>
    </location>
</feature>
<feature type="compositionally biased region" description="Low complexity" evidence="13">
    <location>
        <begin position="79"/>
        <end position="94"/>
    </location>
</feature>
<name>A0A8T2UFT7_CERRI</name>
<feature type="compositionally biased region" description="Basic and acidic residues" evidence="13">
    <location>
        <begin position="306"/>
        <end position="319"/>
    </location>
</feature>
<dbReference type="Pfam" id="PF09405">
    <property type="entry name" value="Btz"/>
    <property type="match status" value="1"/>
</dbReference>
<organism evidence="15 16">
    <name type="scientific">Ceratopteris richardii</name>
    <name type="common">Triangle waterfern</name>
    <dbReference type="NCBI Taxonomy" id="49495"/>
    <lineage>
        <taxon>Eukaryota</taxon>
        <taxon>Viridiplantae</taxon>
        <taxon>Streptophyta</taxon>
        <taxon>Embryophyta</taxon>
        <taxon>Tracheophyta</taxon>
        <taxon>Polypodiopsida</taxon>
        <taxon>Polypodiidae</taxon>
        <taxon>Polypodiales</taxon>
        <taxon>Pteridineae</taxon>
        <taxon>Pteridaceae</taxon>
        <taxon>Parkerioideae</taxon>
        <taxon>Ceratopteris</taxon>
    </lineage>
</organism>
<protein>
    <recommendedName>
        <fullName evidence="14">Btz domain-containing protein</fullName>
    </recommendedName>
</protein>
<evidence type="ECO:0000256" key="11">
    <source>
        <dbReference type="ARBA" id="ARBA00023187"/>
    </source>
</evidence>
<dbReference type="GO" id="GO:0035145">
    <property type="term" value="C:exon-exon junction complex"/>
    <property type="evidence" value="ECO:0007669"/>
    <property type="project" value="InterPro"/>
</dbReference>
<dbReference type="PANTHER" id="PTHR36364:SF1">
    <property type="entry name" value="OS03G0203000 PROTEIN"/>
    <property type="match status" value="1"/>
</dbReference>
<accession>A0A8T2UFT7</accession>
<evidence type="ECO:0000259" key="14">
    <source>
        <dbReference type="Pfam" id="PF09405"/>
    </source>
</evidence>
<keyword evidence="12" id="KW-0539">Nucleus</keyword>
<evidence type="ECO:0000256" key="4">
    <source>
        <dbReference type="ARBA" id="ARBA00022448"/>
    </source>
</evidence>
<evidence type="ECO:0000256" key="8">
    <source>
        <dbReference type="ARBA" id="ARBA00022845"/>
    </source>
</evidence>
<evidence type="ECO:0000256" key="1">
    <source>
        <dbReference type="ARBA" id="ARBA00004123"/>
    </source>
</evidence>
<dbReference type="OrthoDB" id="1920561at2759"/>
<keyword evidence="8" id="KW-0810">Translation regulation</keyword>
<feature type="region of interest" description="Disordered" evidence="13">
    <location>
        <begin position="1"/>
        <end position="332"/>
    </location>
</feature>
<comment type="caution">
    <text evidence="15">The sequence shown here is derived from an EMBL/GenBank/DDBJ whole genome shotgun (WGS) entry which is preliminary data.</text>
</comment>
<evidence type="ECO:0000256" key="9">
    <source>
        <dbReference type="ARBA" id="ARBA00022884"/>
    </source>
</evidence>
<gene>
    <name evidence="15" type="ORF">KP509_08G042100</name>
</gene>
<comment type="similarity">
    <text evidence="3">Belongs to the CASC3 family.</text>
</comment>
<keyword evidence="7" id="KW-0509">mRNA transport</keyword>
<evidence type="ECO:0000256" key="13">
    <source>
        <dbReference type="SAM" id="MobiDB-lite"/>
    </source>
</evidence>
<evidence type="ECO:0000256" key="3">
    <source>
        <dbReference type="ARBA" id="ARBA00009548"/>
    </source>
</evidence>
<feature type="domain" description="Btz" evidence="14">
    <location>
        <begin position="92"/>
        <end position="220"/>
    </location>
</feature>
<evidence type="ECO:0000256" key="6">
    <source>
        <dbReference type="ARBA" id="ARBA00022664"/>
    </source>
</evidence>
<proteinExistence type="inferred from homology"/>
<dbReference type="AlphaFoldDB" id="A0A8T2UFT7"/>
<dbReference type="Proteomes" id="UP000825935">
    <property type="component" value="Chromosome 8"/>
</dbReference>
<evidence type="ECO:0000256" key="5">
    <source>
        <dbReference type="ARBA" id="ARBA00022490"/>
    </source>
</evidence>
<dbReference type="PANTHER" id="PTHR36364">
    <property type="entry name" value="OS03G0203000 PROTEIN"/>
    <property type="match status" value="1"/>
</dbReference>
<reference evidence="15" key="1">
    <citation type="submission" date="2021-08" db="EMBL/GenBank/DDBJ databases">
        <title>WGS assembly of Ceratopteris richardii.</title>
        <authorList>
            <person name="Marchant D.B."/>
            <person name="Chen G."/>
            <person name="Jenkins J."/>
            <person name="Shu S."/>
            <person name="Leebens-Mack J."/>
            <person name="Grimwood J."/>
            <person name="Schmutz J."/>
            <person name="Soltis P."/>
            <person name="Soltis D."/>
            <person name="Chen Z.-H."/>
        </authorList>
    </citation>
    <scope>NUCLEOTIDE SEQUENCE</scope>
    <source>
        <strain evidence="15">Whitten #5841</strain>
        <tissue evidence="15">Leaf</tissue>
    </source>
</reference>
<keyword evidence="4" id="KW-0813">Transport</keyword>
<evidence type="ECO:0000313" key="16">
    <source>
        <dbReference type="Proteomes" id="UP000825935"/>
    </source>
</evidence>
<evidence type="ECO:0000256" key="12">
    <source>
        <dbReference type="ARBA" id="ARBA00023242"/>
    </source>
</evidence>
<dbReference type="GO" id="GO:0000184">
    <property type="term" value="P:nuclear-transcribed mRNA catabolic process, nonsense-mediated decay"/>
    <property type="evidence" value="ECO:0007669"/>
    <property type="project" value="UniProtKB-KW"/>
</dbReference>
<dbReference type="GO" id="GO:0006397">
    <property type="term" value="P:mRNA processing"/>
    <property type="evidence" value="ECO:0007669"/>
    <property type="project" value="UniProtKB-KW"/>
</dbReference>
<comment type="subcellular location">
    <subcellularLocation>
        <location evidence="2">Cytoplasm</location>
    </subcellularLocation>
    <subcellularLocation>
        <location evidence="1">Nucleus</location>
    </subcellularLocation>
</comment>
<dbReference type="GO" id="GO:0008380">
    <property type="term" value="P:RNA splicing"/>
    <property type="evidence" value="ECO:0007669"/>
    <property type="project" value="UniProtKB-KW"/>
</dbReference>
<feature type="compositionally biased region" description="Basic and acidic residues" evidence="13">
    <location>
        <begin position="23"/>
        <end position="47"/>
    </location>
</feature>
<dbReference type="GO" id="GO:0005737">
    <property type="term" value="C:cytoplasm"/>
    <property type="evidence" value="ECO:0007669"/>
    <property type="project" value="UniProtKB-SubCell"/>
</dbReference>